<reference evidence="1" key="1">
    <citation type="submission" date="2020-08" db="EMBL/GenBank/DDBJ databases">
        <title>Multicomponent nature underlies the extraordinary mechanical properties of spider dragline silk.</title>
        <authorList>
            <person name="Kono N."/>
            <person name="Nakamura H."/>
            <person name="Mori M."/>
            <person name="Yoshida Y."/>
            <person name="Ohtoshi R."/>
            <person name="Malay A.D."/>
            <person name="Moran D.A.P."/>
            <person name="Tomita M."/>
            <person name="Numata K."/>
            <person name="Arakawa K."/>
        </authorList>
    </citation>
    <scope>NUCLEOTIDE SEQUENCE</scope>
</reference>
<dbReference type="EMBL" id="BMAV01024594">
    <property type="protein sequence ID" value="GFS34456.1"/>
    <property type="molecule type" value="Genomic_DNA"/>
</dbReference>
<dbReference type="PROSITE" id="PS51257">
    <property type="entry name" value="PROKAR_LIPOPROTEIN"/>
    <property type="match status" value="1"/>
</dbReference>
<evidence type="ECO:0000313" key="2">
    <source>
        <dbReference type="Proteomes" id="UP000886998"/>
    </source>
</evidence>
<evidence type="ECO:0000313" key="1">
    <source>
        <dbReference type="EMBL" id="GFS34456.1"/>
    </source>
</evidence>
<organism evidence="1 2">
    <name type="scientific">Trichonephila inaurata madagascariensis</name>
    <dbReference type="NCBI Taxonomy" id="2747483"/>
    <lineage>
        <taxon>Eukaryota</taxon>
        <taxon>Metazoa</taxon>
        <taxon>Ecdysozoa</taxon>
        <taxon>Arthropoda</taxon>
        <taxon>Chelicerata</taxon>
        <taxon>Arachnida</taxon>
        <taxon>Araneae</taxon>
        <taxon>Araneomorphae</taxon>
        <taxon>Entelegynae</taxon>
        <taxon>Araneoidea</taxon>
        <taxon>Nephilidae</taxon>
        <taxon>Trichonephila</taxon>
        <taxon>Trichonephila inaurata</taxon>
    </lineage>
</organism>
<name>A0A8X6JIT7_9ARAC</name>
<dbReference type="AlphaFoldDB" id="A0A8X6JIT7"/>
<keyword evidence="2" id="KW-1185">Reference proteome</keyword>
<comment type="caution">
    <text evidence="1">The sequence shown here is derived from an EMBL/GenBank/DDBJ whole genome shotgun (WGS) entry which is preliminary data.</text>
</comment>
<dbReference type="Proteomes" id="UP000886998">
    <property type="component" value="Unassembled WGS sequence"/>
</dbReference>
<protein>
    <submittedName>
        <fullName evidence="1">Uncharacterized protein</fullName>
    </submittedName>
</protein>
<accession>A0A8X6JIT7</accession>
<proteinExistence type="predicted"/>
<sequence>MIQKHSDEVCDVKSASLQRKHRFVSNLHLLMGCCSTDFVPTPDVRLHTEYRTSCCKKSKCDTRWYARVDAAMALSKGCSSFKKALQAIAEDMIQKL</sequence>
<dbReference type="OrthoDB" id="10063284at2759"/>
<gene>
    <name evidence="1" type="ORF">TNIN_397621</name>
</gene>